<dbReference type="Proteomes" id="UP000594014">
    <property type="component" value="Chromosome"/>
</dbReference>
<evidence type="ECO:0000313" key="2">
    <source>
        <dbReference type="Proteomes" id="UP000594014"/>
    </source>
</evidence>
<sequence>MKRLKNLLISNAFNNAYSSIFSILIGLLFGFVVLLFSNPSQAVDGFVIILKGGFSTGAKGMGQVLYFATPLILTGLSVGFAFKTGLFNIGAAGQFIMGAFAAVYIGAKWTFLPAPWHWIAALVGAALIGGLWALIPGLLKAYLNVHEVISTIMMNYIGMYMANHLVKLYVFDSKKNLSMNVEPSAVLPKGGMDYVFYNHLGSAKDLSTVNCGIWIAIVIAILMYIVLNKTTFGYELKACGLNPDASKYAGINEKRNIVLSMVIAGMLAGLGGGLLYLSGANGRRIKVVDVLAAEGFNGIPVALLGLSNPIGIIFSAIFISYITQGGNYLQTLDFVPEVIDIIIACIIYFSAFALIFRSILPRIIKFSKERKTKQNAADSRATADAQYQAQEDTARAADNGLDNVTETTDSTQAESAEEGDQ</sequence>
<reference evidence="1" key="1">
    <citation type="submission" date="2019-08" db="EMBL/GenBank/DDBJ databases">
        <title>Genome sequence of Clostridiales bacterium MT110.</title>
        <authorList>
            <person name="Cao J."/>
        </authorList>
    </citation>
    <scope>NUCLEOTIDE SEQUENCE</scope>
    <source>
        <strain evidence="1">MT110</strain>
    </source>
</reference>
<evidence type="ECO:0000313" key="1">
    <source>
        <dbReference type="EMBL" id="QOX63256.1"/>
    </source>
</evidence>
<gene>
    <name evidence="1" type="ORF">FRZ06_07800</name>
</gene>
<organism evidence="1 2">
    <name type="scientific">Anoxybacterium hadale</name>
    <dbReference type="NCBI Taxonomy" id="3408580"/>
    <lineage>
        <taxon>Bacteria</taxon>
        <taxon>Bacillati</taxon>
        <taxon>Bacillota</taxon>
        <taxon>Clostridia</taxon>
        <taxon>Peptostreptococcales</taxon>
        <taxon>Anaerovoracaceae</taxon>
        <taxon>Anoxybacterium</taxon>
    </lineage>
</organism>
<name>A0ACD1AAA1_9FIRM</name>
<proteinExistence type="predicted"/>
<keyword evidence="2" id="KW-1185">Reference proteome</keyword>
<accession>A0ACD1AAA1</accession>
<dbReference type="EMBL" id="CP042469">
    <property type="protein sequence ID" value="QOX63256.1"/>
    <property type="molecule type" value="Genomic_DNA"/>
</dbReference>
<protein>
    <submittedName>
        <fullName evidence="1">ABC transporter permease</fullName>
    </submittedName>
</protein>